<proteinExistence type="predicted"/>
<dbReference type="AlphaFoldDB" id="A0A5N7C6I7"/>
<dbReference type="Proteomes" id="UP000326877">
    <property type="component" value="Unassembled WGS sequence"/>
</dbReference>
<dbReference type="Gene3D" id="2.160.20.80">
    <property type="entry name" value="E3 ubiquitin-protein ligase SopA"/>
    <property type="match status" value="1"/>
</dbReference>
<feature type="region of interest" description="Disordered" evidence="1">
    <location>
        <begin position="1"/>
        <end position="20"/>
    </location>
</feature>
<protein>
    <submittedName>
        <fullName evidence="2">Uncharacterized protein</fullName>
    </submittedName>
</protein>
<dbReference type="OrthoDB" id="4187970at2759"/>
<feature type="compositionally biased region" description="Acidic residues" evidence="1">
    <location>
        <begin position="233"/>
        <end position="242"/>
    </location>
</feature>
<evidence type="ECO:0000256" key="1">
    <source>
        <dbReference type="SAM" id="MobiDB-lite"/>
    </source>
</evidence>
<gene>
    <name evidence="2" type="ORF">BDV23DRAFT_156705</name>
</gene>
<dbReference type="SUPFAM" id="SSF141571">
    <property type="entry name" value="Pentapeptide repeat-like"/>
    <property type="match status" value="1"/>
</dbReference>
<name>A0A5N7C6I7_PETAA</name>
<evidence type="ECO:0000313" key="2">
    <source>
        <dbReference type="EMBL" id="KAE8389692.1"/>
    </source>
</evidence>
<reference evidence="2" key="1">
    <citation type="submission" date="2019-04" db="EMBL/GenBank/DDBJ databases">
        <title>Friends and foes A comparative genomics studyof 23 Aspergillus species from section Flavi.</title>
        <authorList>
            <consortium name="DOE Joint Genome Institute"/>
            <person name="Kjaerbolling I."/>
            <person name="Vesth T."/>
            <person name="Frisvad J.C."/>
            <person name="Nybo J.L."/>
            <person name="Theobald S."/>
            <person name="Kildgaard S."/>
            <person name="Isbrandt T."/>
            <person name="Kuo A."/>
            <person name="Sato A."/>
            <person name="Lyhne E.K."/>
            <person name="Kogle M.E."/>
            <person name="Wiebenga A."/>
            <person name="Kun R.S."/>
            <person name="Lubbers R.J."/>
            <person name="Makela M.R."/>
            <person name="Barry K."/>
            <person name="Chovatia M."/>
            <person name="Clum A."/>
            <person name="Daum C."/>
            <person name="Haridas S."/>
            <person name="He G."/>
            <person name="LaButti K."/>
            <person name="Lipzen A."/>
            <person name="Mondo S."/>
            <person name="Riley R."/>
            <person name="Salamov A."/>
            <person name="Simmons B.A."/>
            <person name="Magnuson J.K."/>
            <person name="Henrissat B."/>
            <person name="Mortensen U.H."/>
            <person name="Larsen T.O."/>
            <person name="Devries R.P."/>
            <person name="Grigoriev I.V."/>
            <person name="Machida M."/>
            <person name="Baker S.E."/>
            <person name="Andersen M.R."/>
        </authorList>
    </citation>
    <scope>NUCLEOTIDE SEQUENCE [LARGE SCALE GENOMIC DNA]</scope>
    <source>
        <strain evidence="2">IBT 14317</strain>
    </source>
</reference>
<feature type="region of interest" description="Disordered" evidence="1">
    <location>
        <begin position="231"/>
        <end position="260"/>
    </location>
</feature>
<accession>A0A5N7C6I7</accession>
<organism evidence="2">
    <name type="scientific">Petromyces alliaceus</name>
    <name type="common">Aspergillus alliaceus</name>
    <dbReference type="NCBI Taxonomy" id="209559"/>
    <lineage>
        <taxon>Eukaryota</taxon>
        <taxon>Fungi</taxon>
        <taxon>Dikarya</taxon>
        <taxon>Ascomycota</taxon>
        <taxon>Pezizomycotina</taxon>
        <taxon>Eurotiomycetes</taxon>
        <taxon>Eurotiomycetidae</taxon>
        <taxon>Eurotiales</taxon>
        <taxon>Aspergillaceae</taxon>
        <taxon>Aspergillus</taxon>
        <taxon>Aspergillus subgen. Circumdati</taxon>
    </lineage>
</organism>
<dbReference type="EMBL" id="ML735262">
    <property type="protein sequence ID" value="KAE8389692.1"/>
    <property type="molecule type" value="Genomic_DNA"/>
</dbReference>
<sequence length="260" mass="28422">MAKQGAITNSNLPNSSGPSITRSTANHCSFNDLTAADTIRRSVLDSVNVFRKTLPEGSRITPTSPANTTIQRSKISHSIIANSYIRRCNITNCELVDVTSAKTTDANDSKFENVRSVRRSSVRNSTVTGQSTLNKSKVSGSSVTEESFLRRSQLEDIQVARSRVKKSTLRKCDVSNCVIIKTDFTGMVLRHGVWKKGRLVGRVGNNEVVATTQDGTNMADVPSEKLVTQDAEVWADNDPDSDSSDKESVDSEDLPPPYRP</sequence>